<dbReference type="AlphaFoldDB" id="A0A9Q9I8R4"/>
<evidence type="ECO:0000313" key="2">
    <source>
        <dbReference type="EMBL" id="UWZ50466.1"/>
    </source>
</evidence>
<dbReference type="EMBL" id="CP073767">
    <property type="protein sequence ID" value="UWZ50466.1"/>
    <property type="molecule type" value="Genomic_DNA"/>
</dbReference>
<dbReference type="InterPro" id="IPR001466">
    <property type="entry name" value="Beta-lactam-related"/>
</dbReference>
<dbReference type="Proteomes" id="UP001058003">
    <property type="component" value="Chromosome"/>
</dbReference>
<evidence type="ECO:0000313" key="3">
    <source>
        <dbReference type="Proteomes" id="UP001058003"/>
    </source>
</evidence>
<dbReference type="Gene3D" id="3.40.710.10">
    <property type="entry name" value="DD-peptidase/beta-lactamase superfamily"/>
    <property type="match status" value="1"/>
</dbReference>
<evidence type="ECO:0000259" key="1">
    <source>
        <dbReference type="Pfam" id="PF00144"/>
    </source>
</evidence>
<dbReference type="SUPFAM" id="SSF56601">
    <property type="entry name" value="beta-lactamase/transpeptidase-like"/>
    <property type="match status" value="1"/>
</dbReference>
<dbReference type="InterPro" id="IPR012338">
    <property type="entry name" value="Beta-lactam/transpept-like"/>
</dbReference>
<organism evidence="2 3">
    <name type="scientific">Dactylosporangium aurantiacum</name>
    <dbReference type="NCBI Taxonomy" id="35754"/>
    <lineage>
        <taxon>Bacteria</taxon>
        <taxon>Bacillati</taxon>
        <taxon>Actinomycetota</taxon>
        <taxon>Actinomycetes</taxon>
        <taxon>Micromonosporales</taxon>
        <taxon>Micromonosporaceae</taxon>
        <taxon>Dactylosporangium</taxon>
    </lineage>
</organism>
<dbReference type="RefSeq" id="WP_033357354.1">
    <property type="nucleotide sequence ID" value="NZ_CP073767.1"/>
</dbReference>
<protein>
    <submittedName>
        <fullName evidence="2">Beta-lactamase family protein</fullName>
    </submittedName>
</protein>
<dbReference type="OrthoDB" id="3336932at2"/>
<proteinExistence type="predicted"/>
<dbReference type="InterPro" id="IPR050789">
    <property type="entry name" value="Diverse_Enzym_Activities"/>
</dbReference>
<reference evidence="2" key="1">
    <citation type="submission" date="2021-04" db="EMBL/GenBank/DDBJ databases">
        <title>Dactylosporangium aurantiacum NRRL B-8018 full assembly.</title>
        <authorList>
            <person name="Hartkoorn R.C."/>
            <person name="Beaudoing E."/>
            <person name="Hot D."/>
        </authorList>
    </citation>
    <scope>NUCLEOTIDE SEQUENCE</scope>
    <source>
        <strain evidence="2">NRRL B-8018</strain>
    </source>
</reference>
<keyword evidence="3" id="KW-1185">Reference proteome</keyword>
<dbReference type="PANTHER" id="PTHR43283">
    <property type="entry name" value="BETA-LACTAMASE-RELATED"/>
    <property type="match status" value="1"/>
</dbReference>
<feature type="domain" description="Beta-lactamase-related" evidence="1">
    <location>
        <begin position="29"/>
        <end position="256"/>
    </location>
</feature>
<dbReference type="Pfam" id="PF00144">
    <property type="entry name" value="Beta-lactamase"/>
    <property type="match status" value="1"/>
</dbReference>
<dbReference type="KEGG" id="daur:Daura_26920"/>
<name>A0A9Q9I8R4_9ACTN</name>
<accession>A0A9Q9I8R4</accession>
<sequence>MSALDLVSTWPVTTASVAVVGPEGVRDRTGPDDPLPWASVTKLLTALTLLVAVDKGDVLLDEPAGPEGATVRHLLAHTSGVAFDDDTQVAAPGRKRIYSNRGFELLADFVLTRTGGTFAELMTESVLRPLGMGGTTLQGSPAAGARGPLSDLALLGQELLDPTLAPDLMPEAVTVQFPGVSGVLPGFGRQDPNDWGLGFELRDGKSPHWTGSRNSPATFGHFGRSGTFLWVDPVAGLACACLTDRDFGEWSAEVWPILSDAVLAGAAA</sequence>
<dbReference type="PANTHER" id="PTHR43283:SF15">
    <property type="entry name" value="CONSERVED PROTEIN"/>
    <property type="match status" value="1"/>
</dbReference>
<gene>
    <name evidence="2" type="ORF">Daura_26920</name>
</gene>